<feature type="transmembrane region" description="Helical" evidence="9">
    <location>
        <begin position="124"/>
        <end position="144"/>
    </location>
</feature>
<feature type="domain" description="Histidine kinase/HSP90-like ATPase" evidence="10">
    <location>
        <begin position="300"/>
        <end position="390"/>
    </location>
</feature>
<dbReference type="Gene3D" id="3.30.565.10">
    <property type="entry name" value="Histidine kinase-like ATPase, C-terminal domain"/>
    <property type="match status" value="1"/>
</dbReference>
<dbReference type="AlphaFoldDB" id="A0A1W2FZ65"/>
<keyword evidence="9" id="KW-1133">Transmembrane helix</keyword>
<evidence type="ECO:0000256" key="7">
    <source>
        <dbReference type="ARBA" id="ARBA00022840"/>
    </source>
</evidence>
<feature type="transmembrane region" description="Helical" evidence="9">
    <location>
        <begin position="29"/>
        <end position="51"/>
    </location>
</feature>
<dbReference type="GO" id="GO:0016020">
    <property type="term" value="C:membrane"/>
    <property type="evidence" value="ECO:0007669"/>
    <property type="project" value="InterPro"/>
</dbReference>
<dbReference type="InterPro" id="IPR036890">
    <property type="entry name" value="HATPase_C_sf"/>
</dbReference>
<dbReference type="SUPFAM" id="SSF55874">
    <property type="entry name" value="ATPase domain of HSP90 chaperone/DNA topoisomerase II/histidine kinase"/>
    <property type="match status" value="1"/>
</dbReference>
<keyword evidence="7" id="KW-0067">ATP-binding</keyword>
<keyword evidence="9" id="KW-0812">Transmembrane</keyword>
<keyword evidence="8" id="KW-0902">Two-component regulatory system</keyword>
<keyword evidence="4" id="KW-0808">Transferase</keyword>
<reference evidence="11 12" key="1">
    <citation type="submission" date="2017-04" db="EMBL/GenBank/DDBJ databases">
        <authorList>
            <person name="Afonso C.L."/>
            <person name="Miller P.J."/>
            <person name="Scott M.A."/>
            <person name="Spackman E."/>
            <person name="Goraichik I."/>
            <person name="Dimitrov K.M."/>
            <person name="Suarez D.L."/>
            <person name="Swayne D.E."/>
        </authorList>
    </citation>
    <scope>NUCLEOTIDE SEQUENCE [LARGE SCALE GENOMIC DNA]</scope>
    <source>
        <strain evidence="11 12">DSM 43828</strain>
    </source>
</reference>
<evidence type="ECO:0000256" key="2">
    <source>
        <dbReference type="ARBA" id="ARBA00012438"/>
    </source>
</evidence>
<dbReference type="Proteomes" id="UP000192674">
    <property type="component" value="Unassembled WGS sequence"/>
</dbReference>
<evidence type="ECO:0000313" key="12">
    <source>
        <dbReference type="Proteomes" id="UP000192674"/>
    </source>
</evidence>
<dbReference type="EMBL" id="FWXV01000019">
    <property type="protein sequence ID" value="SMD27012.1"/>
    <property type="molecule type" value="Genomic_DNA"/>
</dbReference>
<dbReference type="Pfam" id="PF02518">
    <property type="entry name" value="HATPase_c"/>
    <property type="match status" value="1"/>
</dbReference>
<proteinExistence type="predicted"/>
<evidence type="ECO:0000256" key="4">
    <source>
        <dbReference type="ARBA" id="ARBA00022679"/>
    </source>
</evidence>
<feature type="transmembrane region" description="Helical" evidence="9">
    <location>
        <begin position="156"/>
        <end position="174"/>
    </location>
</feature>
<evidence type="ECO:0000256" key="8">
    <source>
        <dbReference type="ARBA" id="ARBA00023012"/>
    </source>
</evidence>
<dbReference type="InterPro" id="IPR003594">
    <property type="entry name" value="HATPase_dom"/>
</dbReference>
<comment type="catalytic activity">
    <reaction evidence="1">
        <text>ATP + protein L-histidine = ADP + protein N-phospho-L-histidine.</text>
        <dbReference type="EC" id="2.7.13.3"/>
    </reaction>
</comment>
<dbReference type="PANTHER" id="PTHR24421">
    <property type="entry name" value="NITRATE/NITRITE SENSOR PROTEIN NARX-RELATED"/>
    <property type="match status" value="1"/>
</dbReference>
<keyword evidence="6 11" id="KW-0418">Kinase</keyword>
<dbReference type="Pfam" id="PF23539">
    <property type="entry name" value="DUF7134"/>
    <property type="match status" value="1"/>
</dbReference>
<evidence type="ECO:0000256" key="1">
    <source>
        <dbReference type="ARBA" id="ARBA00000085"/>
    </source>
</evidence>
<feature type="transmembrane region" description="Helical" evidence="9">
    <location>
        <begin position="58"/>
        <end position="78"/>
    </location>
</feature>
<sequence>MPHLTSFDNVACMSDQRPFLARRLKLWELVAFDTVAAVVLLIAHISFLSIVDDSQPPFTGPMWFGWLISILATMPMAVRRLWPVPVYALTLLGAVVTTVFNATREPWVPAAAALYILAVTNRRPVIALAAGLGSGVVAVTITAINTGSFSGMPSDILAFVSLVMVATWAVGRWVEARRTYADRSAQQLAHSMVSDERLRIARELHDIVAHSMSLIAVKAGIANHIADQRPDEARDALRVIEQTSRDTLNDMRRMLGVLRSDSPDLAPAPGLSGLPDLAERARTAGVDVTMTAPPLSLPTGLEMSVYRIVQEALTNVVKHAGPVPCSVDVSASEGHVRVSVIDSGRGGGTPGSGHGLIGMRERVMMYGGQFSAGPLPSGGFAVSASLPYAADPP</sequence>
<dbReference type="InterPro" id="IPR055558">
    <property type="entry name" value="DUF7134"/>
</dbReference>
<evidence type="ECO:0000256" key="5">
    <source>
        <dbReference type="ARBA" id="ARBA00022741"/>
    </source>
</evidence>
<dbReference type="Pfam" id="PF07730">
    <property type="entry name" value="HisKA_3"/>
    <property type="match status" value="1"/>
</dbReference>
<dbReference type="SMART" id="SM00387">
    <property type="entry name" value="HATPase_c"/>
    <property type="match status" value="1"/>
</dbReference>
<organism evidence="11 12">
    <name type="scientific">Kibdelosporangium aridum</name>
    <dbReference type="NCBI Taxonomy" id="2030"/>
    <lineage>
        <taxon>Bacteria</taxon>
        <taxon>Bacillati</taxon>
        <taxon>Actinomycetota</taxon>
        <taxon>Actinomycetes</taxon>
        <taxon>Pseudonocardiales</taxon>
        <taxon>Pseudonocardiaceae</taxon>
        <taxon>Kibdelosporangium</taxon>
    </lineage>
</organism>
<dbReference type="CDD" id="cd16917">
    <property type="entry name" value="HATPase_UhpB-NarQ-NarX-like"/>
    <property type="match status" value="1"/>
</dbReference>
<dbReference type="InterPro" id="IPR050482">
    <property type="entry name" value="Sensor_HK_TwoCompSys"/>
</dbReference>
<name>A0A1W2FZ65_KIBAR</name>
<feature type="transmembrane region" description="Helical" evidence="9">
    <location>
        <begin position="84"/>
        <end position="103"/>
    </location>
</feature>
<keyword evidence="3" id="KW-0597">Phosphoprotein</keyword>
<dbReference type="GO" id="GO:0005524">
    <property type="term" value="F:ATP binding"/>
    <property type="evidence" value="ECO:0007669"/>
    <property type="project" value="UniProtKB-KW"/>
</dbReference>
<dbReference type="Gene3D" id="1.20.5.1930">
    <property type="match status" value="1"/>
</dbReference>
<keyword evidence="5" id="KW-0547">Nucleotide-binding</keyword>
<evidence type="ECO:0000313" key="11">
    <source>
        <dbReference type="EMBL" id="SMD27012.1"/>
    </source>
</evidence>
<dbReference type="GO" id="GO:0046983">
    <property type="term" value="F:protein dimerization activity"/>
    <property type="evidence" value="ECO:0007669"/>
    <property type="project" value="InterPro"/>
</dbReference>
<dbReference type="InterPro" id="IPR011712">
    <property type="entry name" value="Sig_transdc_His_kin_sub3_dim/P"/>
</dbReference>
<evidence type="ECO:0000256" key="6">
    <source>
        <dbReference type="ARBA" id="ARBA00022777"/>
    </source>
</evidence>
<evidence type="ECO:0000256" key="3">
    <source>
        <dbReference type="ARBA" id="ARBA00022553"/>
    </source>
</evidence>
<dbReference type="PANTHER" id="PTHR24421:SF10">
    <property type="entry name" value="NITRATE_NITRITE SENSOR PROTEIN NARQ"/>
    <property type="match status" value="1"/>
</dbReference>
<gene>
    <name evidence="11" type="ORF">SAMN05661093_10604</name>
</gene>
<dbReference type="EC" id="2.7.13.3" evidence="2"/>
<evidence type="ECO:0000259" key="10">
    <source>
        <dbReference type="SMART" id="SM00387"/>
    </source>
</evidence>
<keyword evidence="12" id="KW-1185">Reference proteome</keyword>
<keyword evidence="9" id="KW-0472">Membrane</keyword>
<dbReference type="GO" id="GO:0000155">
    <property type="term" value="F:phosphorelay sensor kinase activity"/>
    <property type="evidence" value="ECO:0007669"/>
    <property type="project" value="InterPro"/>
</dbReference>
<accession>A0A1W2FZ65</accession>
<protein>
    <recommendedName>
        <fullName evidence="2">histidine kinase</fullName>
        <ecNumber evidence="2">2.7.13.3</ecNumber>
    </recommendedName>
</protein>
<evidence type="ECO:0000256" key="9">
    <source>
        <dbReference type="SAM" id="Phobius"/>
    </source>
</evidence>